<sequence length="253" mass="26416">MTQTEKARLFADLHVPGDPVILYNIWDAGSARAIAEAGAKAVATGSWSVAAAQGYGDGEEIPLDLLLRIAGRIAATVDVPVTVDFEGGYAETAEDTAANAARLMETGATGINYEDRVVNGEGLYDTQTQADRIRAIRQAADSTGLPLFINARTDVFLKEPDRSKHAGLLADALDRAAAYTEAGASGFFVPGLVDGDLIGKVCDGVSLPVNVMMLDGAPSVQDLAALGVARVSYGPGPYIDAMQDLAARFRDAA</sequence>
<dbReference type="GO" id="GO:0016829">
    <property type="term" value="F:lyase activity"/>
    <property type="evidence" value="ECO:0007669"/>
    <property type="project" value="UniProtKB-KW"/>
</dbReference>
<dbReference type="InterPro" id="IPR040442">
    <property type="entry name" value="Pyrv_kinase-like_dom_sf"/>
</dbReference>
<organism evidence="1 2">
    <name type="scientific">Eilatimonas milleporae</name>
    <dbReference type="NCBI Taxonomy" id="911205"/>
    <lineage>
        <taxon>Bacteria</taxon>
        <taxon>Pseudomonadati</taxon>
        <taxon>Pseudomonadota</taxon>
        <taxon>Alphaproteobacteria</taxon>
        <taxon>Kordiimonadales</taxon>
        <taxon>Kordiimonadaceae</taxon>
        <taxon>Eilatimonas</taxon>
    </lineage>
</organism>
<evidence type="ECO:0000313" key="1">
    <source>
        <dbReference type="EMBL" id="RMB07657.1"/>
    </source>
</evidence>
<keyword evidence="1" id="KW-0456">Lyase</keyword>
<dbReference type="PANTHER" id="PTHR42905:SF16">
    <property type="entry name" value="CARBOXYPHOSPHONOENOLPYRUVATE PHOSPHONOMUTASE-LIKE PROTEIN (AFU_ORTHOLOGUE AFUA_5G07230)"/>
    <property type="match status" value="1"/>
</dbReference>
<comment type="caution">
    <text evidence="1">The sequence shown here is derived from an EMBL/GenBank/DDBJ whole genome shotgun (WGS) entry which is preliminary data.</text>
</comment>
<dbReference type="CDD" id="cd00377">
    <property type="entry name" value="ICL_PEPM"/>
    <property type="match status" value="1"/>
</dbReference>
<gene>
    <name evidence="1" type="ORF">BXY39_1743</name>
</gene>
<dbReference type="InterPro" id="IPR039556">
    <property type="entry name" value="ICL/PEPM"/>
</dbReference>
<dbReference type="AlphaFoldDB" id="A0A3M0CFR5"/>
<dbReference type="PANTHER" id="PTHR42905">
    <property type="entry name" value="PHOSPHOENOLPYRUVATE CARBOXYLASE"/>
    <property type="match status" value="1"/>
</dbReference>
<evidence type="ECO:0000313" key="2">
    <source>
        <dbReference type="Proteomes" id="UP000271227"/>
    </source>
</evidence>
<dbReference type="OrthoDB" id="9785398at2"/>
<dbReference type="InterPro" id="IPR015813">
    <property type="entry name" value="Pyrv/PenolPyrv_kinase-like_dom"/>
</dbReference>
<dbReference type="Gene3D" id="3.20.20.60">
    <property type="entry name" value="Phosphoenolpyruvate-binding domains"/>
    <property type="match status" value="1"/>
</dbReference>
<dbReference type="Pfam" id="PF13714">
    <property type="entry name" value="PEP_mutase"/>
    <property type="match status" value="1"/>
</dbReference>
<dbReference type="Proteomes" id="UP000271227">
    <property type="component" value="Unassembled WGS sequence"/>
</dbReference>
<proteinExistence type="predicted"/>
<dbReference type="InParanoid" id="A0A3M0CFR5"/>
<keyword evidence="2" id="KW-1185">Reference proteome</keyword>
<accession>A0A3M0CFR5</accession>
<dbReference type="SUPFAM" id="SSF51621">
    <property type="entry name" value="Phosphoenolpyruvate/pyruvate domain"/>
    <property type="match status" value="1"/>
</dbReference>
<dbReference type="RefSeq" id="WP_121938456.1">
    <property type="nucleotide sequence ID" value="NZ_REFR01000011.1"/>
</dbReference>
<reference evidence="1 2" key="1">
    <citation type="submission" date="2018-10" db="EMBL/GenBank/DDBJ databases">
        <title>Genomic Encyclopedia of Archaeal and Bacterial Type Strains, Phase II (KMG-II): from individual species to whole genera.</title>
        <authorList>
            <person name="Goeker M."/>
        </authorList>
    </citation>
    <scope>NUCLEOTIDE SEQUENCE [LARGE SCALE GENOMIC DNA]</scope>
    <source>
        <strain evidence="1 2">DSM 25217</strain>
    </source>
</reference>
<dbReference type="EMBL" id="REFR01000011">
    <property type="protein sequence ID" value="RMB07657.1"/>
    <property type="molecule type" value="Genomic_DNA"/>
</dbReference>
<name>A0A3M0CFR5_9PROT</name>
<protein>
    <submittedName>
        <fullName evidence="1">2-methylisocitrate lyase-like PEP mutase family enzyme</fullName>
    </submittedName>
</protein>